<dbReference type="Pfam" id="PF13358">
    <property type="entry name" value="DDE_3"/>
    <property type="match status" value="1"/>
</dbReference>
<protein>
    <recommendedName>
        <fullName evidence="1">Tc1-like transposase DDE domain-containing protein</fullName>
    </recommendedName>
</protein>
<dbReference type="InterPro" id="IPR038717">
    <property type="entry name" value="Tc1-like_DDE_dom"/>
</dbReference>
<dbReference type="InterPro" id="IPR012337">
    <property type="entry name" value="RNaseH-like_sf"/>
</dbReference>
<accession>A0AAD5Q0V1</accession>
<proteinExistence type="predicted"/>
<organism evidence="2 3">
    <name type="scientific">Pythium insidiosum</name>
    <name type="common">Pythiosis disease agent</name>
    <dbReference type="NCBI Taxonomy" id="114742"/>
    <lineage>
        <taxon>Eukaryota</taxon>
        <taxon>Sar</taxon>
        <taxon>Stramenopiles</taxon>
        <taxon>Oomycota</taxon>
        <taxon>Peronosporomycetes</taxon>
        <taxon>Pythiales</taxon>
        <taxon>Pythiaceae</taxon>
        <taxon>Pythium</taxon>
    </lineage>
</organism>
<sequence>MYGSEIRWRAVTLVYAYAVPFIRSGHVMPAEQERRDRYPADVIEFISSYVASHPCFFVEELQSELKLTRKVLERRAREAAPMEILTYKAKLAAFYTYPEQLIFIDETAKKGVDAMRKYAWAPRGKKAIVQVPFRKGSRVSVLAACDTRGFVAWVTTDGTFSRCNFHAAFIEKVVPLLNPWPLPRSIVVLDNARIHMYRELEDAVHQCGALLLYLPPYCPHLNPIEVYFGRLKRWLTRHANLAFPASPELVLEVAMKECLRDEASGCNLE</sequence>
<evidence type="ECO:0000313" key="3">
    <source>
        <dbReference type="Proteomes" id="UP001209570"/>
    </source>
</evidence>
<reference evidence="2" key="1">
    <citation type="submission" date="2021-12" db="EMBL/GenBank/DDBJ databases">
        <title>Prjna785345.</title>
        <authorList>
            <person name="Rujirawat T."/>
            <person name="Krajaejun T."/>
        </authorList>
    </citation>
    <scope>NUCLEOTIDE SEQUENCE</scope>
    <source>
        <strain evidence="2">Pi057C3</strain>
    </source>
</reference>
<dbReference type="AlphaFoldDB" id="A0AAD5Q0V1"/>
<comment type="caution">
    <text evidence="2">The sequence shown here is derived from an EMBL/GenBank/DDBJ whole genome shotgun (WGS) entry which is preliminary data.</text>
</comment>
<dbReference type="SUPFAM" id="SSF53098">
    <property type="entry name" value="Ribonuclease H-like"/>
    <property type="match status" value="1"/>
</dbReference>
<keyword evidence="3" id="KW-1185">Reference proteome</keyword>
<evidence type="ECO:0000259" key="1">
    <source>
        <dbReference type="Pfam" id="PF13358"/>
    </source>
</evidence>
<dbReference type="Gene3D" id="3.30.420.10">
    <property type="entry name" value="Ribonuclease H-like superfamily/Ribonuclease H"/>
    <property type="match status" value="1"/>
</dbReference>
<dbReference type="PANTHER" id="PTHR46564">
    <property type="entry name" value="TRANSPOSASE"/>
    <property type="match status" value="1"/>
</dbReference>
<dbReference type="Proteomes" id="UP001209570">
    <property type="component" value="Unassembled WGS sequence"/>
</dbReference>
<dbReference type="EMBL" id="JAKCXM010001780">
    <property type="protein sequence ID" value="KAJ0390669.1"/>
    <property type="molecule type" value="Genomic_DNA"/>
</dbReference>
<evidence type="ECO:0000313" key="2">
    <source>
        <dbReference type="EMBL" id="KAJ0390669.1"/>
    </source>
</evidence>
<dbReference type="InterPro" id="IPR036397">
    <property type="entry name" value="RNaseH_sf"/>
</dbReference>
<dbReference type="GO" id="GO:0003676">
    <property type="term" value="F:nucleic acid binding"/>
    <property type="evidence" value="ECO:0007669"/>
    <property type="project" value="InterPro"/>
</dbReference>
<dbReference type="PANTHER" id="PTHR46564:SF1">
    <property type="entry name" value="TRANSPOSASE"/>
    <property type="match status" value="1"/>
</dbReference>
<feature type="domain" description="Tc1-like transposase DDE" evidence="1">
    <location>
        <begin position="100"/>
        <end position="240"/>
    </location>
</feature>
<gene>
    <name evidence="2" type="ORF">P43SY_010618</name>
</gene>
<name>A0AAD5Q0V1_PYTIN</name>